<evidence type="ECO:0000313" key="2">
    <source>
        <dbReference type="Proteomes" id="UP001497382"/>
    </source>
</evidence>
<evidence type="ECO:0000313" key="1">
    <source>
        <dbReference type="EMBL" id="CAL1276684.1"/>
    </source>
</evidence>
<protein>
    <recommendedName>
        <fullName evidence="3">Maturase K</fullName>
    </recommendedName>
</protein>
<dbReference type="AlphaFoldDB" id="A0AAV1ZXZ2"/>
<name>A0AAV1ZXZ2_9ARAC</name>
<accession>A0AAV1ZXZ2</accession>
<dbReference type="Proteomes" id="UP001497382">
    <property type="component" value="Unassembled WGS sequence"/>
</dbReference>
<sequence length="42" mass="5107">MYLQGSSRKDLQTILSLWSRNRMKFLEFKAFTGLKEDMYPYL</sequence>
<keyword evidence="2" id="KW-1185">Reference proteome</keyword>
<gene>
    <name evidence="1" type="ORF">LARSCL_LOCUS8796</name>
</gene>
<reference evidence="1 2" key="1">
    <citation type="submission" date="2024-04" db="EMBL/GenBank/DDBJ databases">
        <authorList>
            <person name="Rising A."/>
            <person name="Reimegard J."/>
            <person name="Sonavane S."/>
            <person name="Akerstrom W."/>
            <person name="Nylinder S."/>
            <person name="Hedman E."/>
            <person name="Kallberg Y."/>
        </authorList>
    </citation>
    <scope>NUCLEOTIDE SEQUENCE [LARGE SCALE GENOMIC DNA]</scope>
</reference>
<proteinExistence type="predicted"/>
<dbReference type="EMBL" id="CAXIEN010000096">
    <property type="protein sequence ID" value="CAL1276684.1"/>
    <property type="molecule type" value="Genomic_DNA"/>
</dbReference>
<organism evidence="1 2">
    <name type="scientific">Larinioides sclopetarius</name>
    <dbReference type="NCBI Taxonomy" id="280406"/>
    <lineage>
        <taxon>Eukaryota</taxon>
        <taxon>Metazoa</taxon>
        <taxon>Ecdysozoa</taxon>
        <taxon>Arthropoda</taxon>
        <taxon>Chelicerata</taxon>
        <taxon>Arachnida</taxon>
        <taxon>Araneae</taxon>
        <taxon>Araneomorphae</taxon>
        <taxon>Entelegynae</taxon>
        <taxon>Araneoidea</taxon>
        <taxon>Araneidae</taxon>
        <taxon>Larinioides</taxon>
    </lineage>
</organism>
<evidence type="ECO:0008006" key="3">
    <source>
        <dbReference type="Google" id="ProtNLM"/>
    </source>
</evidence>
<comment type="caution">
    <text evidence="1">The sequence shown here is derived from an EMBL/GenBank/DDBJ whole genome shotgun (WGS) entry which is preliminary data.</text>
</comment>